<feature type="transmembrane region" description="Helical" evidence="1">
    <location>
        <begin position="65"/>
        <end position="97"/>
    </location>
</feature>
<evidence type="ECO:0000313" key="2">
    <source>
        <dbReference type="EMBL" id="RXJ70845.1"/>
    </source>
</evidence>
<evidence type="ECO:0008006" key="4">
    <source>
        <dbReference type="Google" id="ProtNLM"/>
    </source>
</evidence>
<feature type="transmembrane region" description="Helical" evidence="1">
    <location>
        <begin position="16"/>
        <end position="39"/>
    </location>
</feature>
<dbReference type="AlphaFoldDB" id="A0A4Q0YKA6"/>
<keyword evidence="3" id="KW-1185">Reference proteome</keyword>
<keyword evidence="1" id="KW-1133">Transmembrane helix</keyword>
<dbReference type="EMBL" id="PEIB01000043">
    <property type="protein sequence ID" value="RXJ70845.1"/>
    <property type="molecule type" value="Genomic_DNA"/>
</dbReference>
<gene>
    <name evidence="2" type="ORF">CS022_22220</name>
</gene>
<sequence>MLNKTIKETDTFTAQLSYLLMLFGCASLGILSVASVILAHMKRKEAIAAGDTFLADHFRYIQRTFWFGLGFACINTLLAPLGIGVVTFALTIIWVVYRSIYGLLRYMKASLLTILPPLRAIFKHRN</sequence>
<comment type="caution">
    <text evidence="2">The sequence shown here is derived from an EMBL/GenBank/DDBJ whole genome shotgun (WGS) entry which is preliminary data.</text>
</comment>
<dbReference type="OrthoDB" id="5405464at2"/>
<dbReference type="RefSeq" id="WP_129124077.1">
    <property type="nucleotide sequence ID" value="NZ_PEIB01000043.1"/>
</dbReference>
<protein>
    <recommendedName>
        <fullName evidence="4">Transmembrane protein</fullName>
    </recommendedName>
</protein>
<proteinExistence type="predicted"/>
<accession>A0A4Q0YKA6</accession>
<dbReference type="Proteomes" id="UP000290287">
    <property type="component" value="Unassembled WGS sequence"/>
</dbReference>
<keyword evidence="1" id="KW-0812">Transmembrane</keyword>
<keyword evidence="1" id="KW-0472">Membrane</keyword>
<reference evidence="2 3" key="1">
    <citation type="submission" date="2017-10" db="EMBL/GenBank/DDBJ databases">
        <title>Nyctiphanis sp. nov., isolated from the stomach of the euphausiid Nyctiphanes simplex (Hansen, 1911) in the Gulf of California.</title>
        <authorList>
            <person name="Gomez-Gil B."/>
            <person name="Aguilar-Mendez M."/>
            <person name="Lopez-Cortes A."/>
            <person name="Gomez-Gutierrez J."/>
            <person name="Roque A."/>
            <person name="Lang E."/>
            <person name="Gonzalez-Castillo A."/>
        </authorList>
    </citation>
    <scope>NUCLEOTIDE SEQUENCE [LARGE SCALE GENOMIC DNA]</scope>
    <source>
        <strain evidence="2 3">CAIM 600</strain>
    </source>
</reference>
<evidence type="ECO:0000313" key="3">
    <source>
        <dbReference type="Proteomes" id="UP000290287"/>
    </source>
</evidence>
<organism evidence="2 3">
    <name type="scientific">Veronia nyctiphanis</name>
    <dbReference type="NCBI Taxonomy" id="1278244"/>
    <lineage>
        <taxon>Bacteria</taxon>
        <taxon>Pseudomonadati</taxon>
        <taxon>Pseudomonadota</taxon>
        <taxon>Gammaproteobacteria</taxon>
        <taxon>Vibrionales</taxon>
        <taxon>Vibrionaceae</taxon>
        <taxon>Veronia</taxon>
    </lineage>
</organism>
<dbReference type="PROSITE" id="PS51257">
    <property type="entry name" value="PROKAR_LIPOPROTEIN"/>
    <property type="match status" value="1"/>
</dbReference>
<evidence type="ECO:0000256" key="1">
    <source>
        <dbReference type="SAM" id="Phobius"/>
    </source>
</evidence>
<name>A0A4Q0YKA6_9GAMM</name>